<dbReference type="Pfam" id="PF13711">
    <property type="entry name" value="DUF4160"/>
    <property type="match status" value="1"/>
</dbReference>
<proteinExistence type="predicted"/>
<dbReference type="EMBL" id="VHLH01000014">
    <property type="protein sequence ID" value="TPW28728.1"/>
    <property type="molecule type" value="Genomic_DNA"/>
</dbReference>
<organism evidence="1 2">
    <name type="scientific">Pararhizobium mangrovi</name>
    <dbReference type="NCBI Taxonomy" id="2590452"/>
    <lineage>
        <taxon>Bacteria</taxon>
        <taxon>Pseudomonadati</taxon>
        <taxon>Pseudomonadota</taxon>
        <taxon>Alphaproteobacteria</taxon>
        <taxon>Hyphomicrobiales</taxon>
        <taxon>Rhizobiaceae</taxon>
        <taxon>Rhizobium/Agrobacterium group</taxon>
        <taxon>Pararhizobium</taxon>
    </lineage>
</organism>
<dbReference type="Proteomes" id="UP000320314">
    <property type="component" value="Unassembled WGS sequence"/>
</dbReference>
<accession>A0A506U5J0</accession>
<reference evidence="1 2" key="1">
    <citation type="submission" date="2019-06" db="EMBL/GenBank/DDBJ databases">
        <authorList>
            <person name="Li M."/>
        </authorList>
    </citation>
    <scope>NUCLEOTIDE SEQUENCE [LARGE SCALE GENOMIC DNA]</scope>
    <source>
        <strain evidence="1 2">BGMRC6574</strain>
    </source>
</reference>
<dbReference type="AlphaFoldDB" id="A0A506U5J0"/>
<dbReference type="OrthoDB" id="122670at2"/>
<evidence type="ECO:0000313" key="1">
    <source>
        <dbReference type="EMBL" id="TPW28728.1"/>
    </source>
</evidence>
<protein>
    <submittedName>
        <fullName evidence="1">DUF4160 domain-containing protein</fullName>
    </submittedName>
</protein>
<comment type="caution">
    <text evidence="1">The sequence shown here is derived from an EMBL/GenBank/DDBJ whole genome shotgun (WGS) entry which is preliminary data.</text>
</comment>
<sequence length="82" mass="9455">MPTVLRRYGYRFHFYGSDMNEPPHIHVSGHGAQAKIWLEPIVLAEEKGFKASDLKRILSVASEEKQSFLEAWDDFFRSLSGK</sequence>
<gene>
    <name evidence="1" type="ORF">FJU11_09160</name>
</gene>
<dbReference type="RefSeq" id="WP_141166741.1">
    <property type="nucleotide sequence ID" value="NZ_VHLH01000014.1"/>
</dbReference>
<evidence type="ECO:0000313" key="2">
    <source>
        <dbReference type="Proteomes" id="UP000320314"/>
    </source>
</evidence>
<name>A0A506U5J0_9HYPH</name>
<keyword evidence="2" id="KW-1185">Reference proteome</keyword>
<dbReference type="InterPro" id="IPR025427">
    <property type="entry name" value="DUF4160"/>
</dbReference>